<name>A0AAV1V8C7_9STRA</name>
<organism evidence="2 3">
    <name type="scientific">Peronospora matthiolae</name>
    <dbReference type="NCBI Taxonomy" id="2874970"/>
    <lineage>
        <taxon>Eukaryota</taxon>
        <taxon>Sar</taxon>
        <taxon>Stramenopiles</taxon>
        <taxon>Oomycota</taxon>
        <taxon>Peronosporomycetes</taxon>
        <taxon>Peronosporales</taxon>
        <taxon>Peronosporaceae</taxon>
        <taxon>Peronospora</taxon>
    </lineage>
</organism>
<dbReference type="Proteomes" id="UP001162060">
    <property type="component" value="Unassembled WGS sequence"/>
</dbReference>
<evidence type="ECO:0000313" key="3">
    <source>
        <dbReference type="Proteomes" id="UP001162060"/>
    </source>
</evidence>
<evidence type="ECO:0000313" key="2">
    <source>
        <dbReference type="EMBL" id="CAK7942135.1"/>
    </source>
</evidence>
<dbReference type="AlphaFoldDB" id="A0AAV1V8C7"/>
<comment type="caution">
    <text evidence="2">The sequence shown here is derived from an EMBL/GenBank/DDBJ whole genome shotgun (WGS) entry which is preliminary data.</text>
</comment>
<evidence type="ECO:0000256" key="1">
    <source>
        <dbReference type="SAM" id="MobiDB-lite"/>
    </source>
</evidence>
<accession>A0AAV1V8C7</accession>
<feature type="region of interest" description="Disordered" evidence="1">
    <location>
        <begin position="205"/>
        <end position="283"/>
    </location>
</feature>
<sequence>MTHKESASQIRWYLEDYATSPSARTALVGSDTWGGCDMVGMAANFLQQSIYVIEFLTGQTHPWRCRKFVPTTITRHRRRVVTAAECPLGIMDLMDAVLAAKIEAPGLPPLVLRYQNCHYSAINHSGSSSLLPDLVAETTSLEQTAAGTSVCPVTQEATAPVPETSGQLAGILVLRDDFIDASTEVLSRHRPDDCNARALVERQVSCSTIPSAPPARMRPPPPADRKRALVASQILQISDGTDRSQRAKEAVAKREGETQGLSSPQAMRQTSASTERTGQQRGSLWNRCGQTRNRFHFLSPAARR</sequence>
<dbReference type="EMBL" id="CAKLBY020000267">
    <property type="protein sequence ID" value="CAK7942135.1"/>
    <property type="molecule type" value="Genomic_DNA"/>
</dbReference>
<protein>
    <submittedName>
        <fullName evidence="2">Uncharacterized protein</fullName>
    </submittedName>
</protein>
<reference evidence="2" key="1">
    <citation type="submission" date="2024-01" db="EMBL/GenBank/DDBJ databases">
        <authorList>
            <person name="Webb A."/>
        </authorList>
    </citation>
    <scope>NUCLEOTIDE SEQUENCE</scope>
    <source>
        <strain evidence="2">Pm1</strain>
    </source>
</reference>
<proteinExistence type="predicted"/>
<gene>
    <name evidence="2" type="ORF">PM001_LOCUS27285</name>
</gene>
<feature type="compositionally biased region" description="Polar residues" evidence="1">
    <location>
        <begin position="259"/>
        <end position="283"/>
    </location>
</feature>
<feature type="compositionally biased region" description="Basic and acidic residues" evidence="1">
    <location>
        <begin position="240"/>
        <end position="257"/>
    </location>
</feature>
<feature type="compositionally biased region" description="Pro residues" evidence="1">
    <location>
        <begin position="211"/>
        <end position="222"/>
    </location>
</feature>